<proteinExistence type="predicted"/>
<name>A0A0L0FLK3_9EUKA</name>
<feature type="compositionally biased region" description="Pro residues" evidence="1">
    <location>
        <begin position="1"/>
        <end position="26"/>
    </location>
</feature>
<accession>A0A0L0FLK3</accession>
<gene>
    <name evidence="2" type="ORF">SARC_09889</name>
</gene>
<dbReference type="GeneID" id="25910393"/>
<organism evidence="2 3">
    <name type="scientific">Sphaeroforma arctica JP610</name>
    <dbReference type="NCBI Taxonomy" id="667725"/>
    <lineage>
        <taxon>Eukaryota</taxon>
        <taxon>Ichthyosporea</taxon>
        <taxon>Ichthyophonida</taxon>
        <taxon>Sphaeroforma</taxon>
    </lineage>
</organism>
<dbReference type="AlphaFoldDB" id="A0A0L0FLK3"/>
<dbReference type="Proteomes" id="UP000054560">
    <property type="component" value="Unassembled WGS sequence"/>
</dbReference>
<keyword evidence="3" id="KW-1185">Reference proteome</keyword>
<reference evidence="2 3" key="1">
    <citation type="submission" date="2011-02" db="EMBL/GenBank/DDBJ databases">
        <title>The Genome Sequence of Sphaeroforma arctica JP610.</title>
        <authorList>
            <consortium name="The Broad Institute Genome Sequencing Platform"/>
            <person name="Russ C."/>
            <person name="Cuomo C."/>
            <person name="Young S.K."/>
            <person name="Zeng Q."/>
            <person name="Gargeya S."/>
            <person name="Alvarado L."/>
            <person name="Berlin A."/>
            <person name="Chapman S.B."/>
            <person name="Chen Z."/>
            <person name="Freedman E."/>
            <person name="Gellesch M."/>
            <person name="Goldberg J."/>
            <person name="Griggs A."/>
            <person name="Gujja S."/>
            <person name="Heilman E."/>
            <person name="Heiman D."/>
            <person name="Howarth C."/>
            <person name="Mehta T."/>
            <person name="Neiman D."/>
            <person name="Pearson M."/>
            <person name="Roberts A."/>
            <person name="Saif S."/>
            <person name="Shea T."/>
            <person name="Shenoy N."/>
            <person name="Sisk P."/>
            <person name="Stolte C."/>
            <person name="Sykes S."/>
            <person name="White J."/>
            <person name="Yandava C."/>
            <person name="Burger G."/>
            <person name="Gray M.W."/>
            <person name="Holland P.W.H."/>
            <person name="King N."/>
            <person name="Lang F.B.F."/>
            <person name="Roger A.J."/>
            <person name="Ruiz-Trillo I."/>
            <person name="Haas B."/>
            <person name="Nusbaum C."/>
            <person name="Birren B."/>
        </authorList>
    </citation>
    <scope>NUCLEOTIDE SEQUENCE [LARGE SCALE GENOMIC DNA]</scope>
    <source>
        <strain evidence="2 3">JP610</strain>
    </source>
</reference>
<sequence>MSQPPPESYGPGVPSRPPPPRRPPAHPTTYTSEPSAPTAPPIDVQDAFEQRHVHMDNHTEPMNTYKDTQAQTQAQIYQQSYPHAHEGSSSTYPTQQDMMDAIPYNQAMNNTDTKKSAPSNVSAYTAASAQSPYAPTATQ</sequence>
<feature type="compositionally biased region" description="Basic and acidic residues" evidence="1">
    <location>
        <begin position="48"/>
        <end position="59"/>
    </location>
</feature>
<feature type="non-terminal residue" evidence="2">
    <location>
        <position position="139"/>
    </location>
</feature>
<dbReference type="EMBL" id="KQ242668">
    <property type="protein sequence ID" value="KNC77657.1"/>
    <property type="molecule type" value="Genomic_DNA"/>
</dbReference>
<feature type="region of interest" description="Disordered" evidence="1">
    <location>
        <begin position="108"/>
        <end position="139"/>
    </location>
</feature>
<dbReference type="RefSeq" id="XP_014151559.1">
    <property type="nucleotide sequence ID" value="XM_014296084.1"/>
</dbReference>
<evidence type="ECO:0000313" key="3">
    <source>
        <dbReference type="Proteomes" id="UP000054560"/>
    </source>
</evidence>
<protein>
    <submittedName>
        <fullName evidence="2">Uncharacterized protein</fullName>
    </submittedName>
</protein>
<evidence type="ECO:0000256" key="1">
    <source>
        <dbReference type="SAM" id="MobiDB-lite"/>
    </source>
</evidence>
<feature type="region of interest" description="Disordered" evidence="1">
    <location>
        <begin position="1"/>
        <end position="65"/>
    </location>
</feature>
<evidence type="ECO:0000313" key="2">
    <source>
        <dbReference type="EMBL" id="KNC77657.1"/>
    </source>
</evidence>